<proteinExistence type="predicted"/>
<evidence type="ECO:0000256" key="1">
    <source>
        <dbReference type="PROSITE-ProRule" id="PRU01011"/>
    </source>
</evidence>
<dbReference type="InterPro" id="IPR018487">
    <property type="entry name" value="Hemopexin-like_repeat"/>
</dbReference>
<dbReference type="EMBL" id="MU865957">
    <property type="protein sequence ID" value="KAK4446369.1"/>
    <property type="molecule type" value="Genomic_DNA"/>
</dbReference>
<name>A0AAV9GE32_9PEZI</name>
<gene>
    <name evidence="2" type="ORF">QBC34DRAFT_496895</name>
</gene>
<comment type="caution">
    <text evidence="2">The sequence shown here is derived from an EMBL/GenBank/DDBJ whole genome shotgun (WGS) entry which is preliminary data.</text>
</comment>
<evidence type="ECO:0000313" key="2">
    <source>
        <dbReference type="EMBL" id="KAK4446369.1"/>
    </source>
</evidence>
<protein>
    <submittedName>
        <fullName evidence="2">Hemopexin</fullName>
    </submittedName>
</protein>
<feature type="repeat" description="Hemopexin" evidence="1">
    <location>
        <begin position="116"/>
        <end position="163"/>
    </location>
</feature>
<sequence length="227" mass="25134">MARACFQYSATSNGEAYFFSGSRYARIKVIPSSSDDKIIYGPTKFASEWSTLVKTGFESIDAVLPAPGPGNEKDFYFFSGTRYARIRFTPGTPDESIIFGPAKITDHWVCLAKAAVDRVDAVMPIAGTSEAYFFRGENYVRVNLSDDSIVFGPAKIVDHWPSLVKSGFDVVDAILPIPDPGYEGQAYFFRGDQYSRIKVVPGSKSDEITFGPALIAKEWKSLASWDW</sequence>
<dbReference type="SMART" id="SM00120">
    <property type="entry name" value="HX"/>
    <property type="match status" value="4"/>
</dbReference>
<reference evidence="2" key="2">
    <citation type="submission" date="2023-05" db="EMBL/GenBank/DDBJ databases">
        <authorList>
            <consortium name="Lawrence Berkeley National Laboratory"/>
            <person name="Steindorff A."/>
            <person name="Hensen N."/>
            <person name="Bonometti L."/>
            <person name="Westerberg I."/>
            <person name="Brannstrom I.O."/>
            <person name="Guillou S."/>
            <person name="Cros-Aarteil S."/>
            <person name="Calhoun S."/>
            <person name="Haridas S."/>
            <person name="Kuo A."/>
            <person name="Mondo S."/>
            <person name="Pangilinan J."/>
            <person name="Riley R."/>
            <person name="Labutti K."/>
            <person name="Andreopoulos B."/>
            <person name="Lipzen A."/>
            <person name="Chen C."/>
            <person name="Yanf M."/>
            <person name="Daum C."/>
            <person name="Ng V."/>
            <person name="Clum A."/>
            <person name="Ohm R."/>
            <person name="Martin F."/>
            <person name="Silar P."/>
            <person name="Natvig D."/>
            <person name="Lalanne C."/>
            <person name="Gautier V."/>
            <person name="Ament-Velasquez S.L."/>
            <person name="Kruys A."/>
            <person name="Hutchinson M.I."/>
            <person name="Powell A.J."/>
            <person name="Barry K."/>
            <person name="Miller A.N."/>
            <person name="Grigoriev I.V."/>
            <person name="Debuchy R."/>
            <person name="Gladieux P."/>
            <person name="Thoren M.H."/>
            <person name="Johannesson H."/>
        </authorList>
    </citation>
    <scope>NUCLEOTIDE SEQUENCE</scope>
    <source>
        <strain evidence="2">PSN243</strain>
    </source>
</reference>
<dbReference type="InterPro" id="IPR036375">
    <property type="entry name" value="Hemopexin-like_dom_sf"/>
</dbReference>
<dbReference type="SUPFAM" id="SSF50923">
    <property type="entry name" value="Hemopexin-like domain"/>
    <property type="match status" value="1"/>
</dbReference>
<dbReference type="AlphaFoldDB" id="A0AAV9GE32"/>
<dbReference type="Proteomes" id="UP001321760">
    <property type="component" value="Unassembled WGS sequence"/>
</dbReference>
<feature type="repeat" description="Hemopexin" evidence="1">
    <location>
        <begin position="168"/>
        <end position="222"/>
    </location>
</feature>
<feature type="repeat" description="Hemopexin" evidence="1">
    <location>
        <begin position="57"/>
        <end position="111"/>
    </location>
</feature>
<evidence type="ECO:0000313" key="3">
    <source>
        <dbReference type="Proteomes" id="UP001321760"/>
    </source>
</evidence>
<dbReference type="PROSITE" id="PS51642">
    <property type="entry name" value="HEMOPEXIN_2"/>
    <property type="match status" value="3"/>
</dbReference>
<keyword evidence="3" id="KW-1185">Reference proteome</keyword>
<accession>A0AAV9GE32</accession>
<dbReference type="Gene3D" id="2.110.10.10">
    <property type="entry name" value="Hemopexin-like domain"/>
    <property type="match status" value="1"/>
</dbReference>
<organism evidence="2 3">
    <name type="scientific">Podospora aff. communis PSN243</name>
    <dbReference type="NCBI Taxonomy" id="3040156"/>
    <lineage>
        <taxon>Eukaryota</taxon>
        <taxon>Fungi</taxon>
        <taxon>Dikarya</taxon>
        <taxon>Ascomycota</taxon>
        <taxon>Pezizomycotina</taxon>
        <taxon>Sordariomycetes</taxon>
        <taxon>Sordariomycetidae</taxon>
        <taxon>Sordariales</taxon>
        <taxon>Podosporaceae</taxon>
        <taxon>Podospora</taxon>
    </lineage>
</organism>
<reference evidence="2" key="1">
    <citation type="journal article" date="2023" name="Mol. Phylogenet. Evol.">
        <title>Genome-scale phylogeny and comparative genomics of the fungal order Sordariales.</title>
        <authorList>
            <person name="Hensen N."/>
            <person name="Bonometti L."/>
            <person name="Westerberg I."/>
            <person name="Brannstrom I.O."/>
            <person name="Guillou S."/>
            <person name="Cros-Aarteil S."/>
            <person name="Calhoun S."/>
            <person name="Haridas S."/>
            <person name="Kuo A."/>
            <person name="Mondo S."/>
            <person name="Pangilinan J."/>
            <person name="Riley R."/>
            <person name="LaButti K."/>
            <person name="Andreopoulos B."/>
            <person name="Lipzen A."/>
            <person name="Chen C."/>
            <person name="Yan M."/>
            <person name="Daum C."/>
            <person name="Ng V."/>
            <person name="Clum A."/>
            <person name="Steindorff A."/>
            <person name="Ohm R.A."/>
            <person name="Martin F."/>
            <person name="Silar P."/>
            <person name="Natvig D.O."/>
            <person name="Lalanne C."/>
            <person name="Gautier V."/>
            <person name="Ament-Velasquez S.L."/>
            <person name="Kruys A."/>
            <person name="Hutchinson M.I."/>
            <person name="Powell A.J."/>
            <person name="Barry K."/>
            <person name="Miller A.N."/>
            <person name="Grigoriev I.V."/>
            <person name="Debuchy R."/>
            <person name="Gladieux P."/>
            <person name="Hiltunen Thoren M."/>
            <person name="Johannesson H."/>
        </authorList>
    </citation>
    <scope>NUCLEOTIDE SEQUENCE</scope>
    <source>
        <strain evidence="2">PSN243</strain>
    </source>
</reference>